<protein>
    <submittedName>
        <fullName evidence="7">Secretion system effector SseC</fullName>
    </submittedName>
</protein>
<keyword evidence="2" id="KW-0472">Membrane</keyword>
<sequence length="495" mass="52267">MSITLNLRPLAAPQTEQMLVSDTPNISPQAQTAAHGSRGPSSVFGDISQQHSRVNTPPPPKVQVSQLEAMKALERIFANVPLKNESATPISLKDLEKIPMDSIMLASTLLSSEILGSTAMAKSKALSIMTDKQERVRQQEVADFREQMDKAIEQQEKAKKAGIFGVIFDWIIAAVEIVTGVAKIIGGALTGNVMTAAGGAMDLMAGLAGVVKAAANTMALIDPDNAEKYKAIADVAGKIQLGFEIAGAVIDITSAARNMLMTKVIPKVAGTVLKEGAEQALVAGIKAGSKGAIDQTAKMVGKEVASQVSAQIAQSLGKAAMEATKTAGKEAAQKIVQQLGVNRMLEKFSQEAIEQLVTNAVKKVGYGAIDKGVEMTAKEVTKAVTKEINREVLQVALKASTYTAVNVTRSAVAGASQITSGALAVDRARLQKEINQLMLDQQWLQSLFTFYKDEKDAAMKRIGELIEGQSQVVQDGSKAIAQAGAVQVQIASAMV</sequence>
<comment type="subcellular location">
    <subcellularLocation>
        <location evidence="1">Host membrane</location>
        <topology evidence="1">Multi-pass membrane protein</topology>
    </subcellularLocation>
</comment>
<feature type="domain" description="Translocator protein BipB-like C-terminal" evidence="6">
    <location>
        <begin position="104"/>
        <end position="337"/>
    </location>
</feature>
<keyword evidence="2" id="KW-1043">Host membrane</keyword>
<keyword evidence="3" id="KW-0843">Virulence</keyword>
<dbReference type="Proteomes" id="UP000268048">
    <property type="component" value="Chromosome"/>
</dbReference>
<accession>A0A3G7TUM1</accession>
<evidence type="ECO:0000313" key="7">
    <source>
        <dbReference type="EMBL" id="AZE49986.1"/>
    </source>
</evidence>
<evidence type="ECO:0000313" key="8">
    <source>
        <dbReference type="Proteomes" id="UP000268048"/>
    </source>
</evidence>
<dbReference type="AlphaFoldDB" id="A0A3G7TUM1"/>
<evidence type="ECO:0000256" key="1">
    <source>
        <dbReference type="ARBA" id="ARBA00004301"/>
    </source>
</evidence>
<evidence type="ECO:0000256" key="3">
    <source>
        <dbReference type="ARBA" id="ARBA00023026"/>
    </source>
</evidence>
<dbReference type="Pfam" id="PF04888">
    <property type="entry name" value="SseC"/>
    <property type="match status" value="1"/>
</dbReference>
<dbReference type="RefSeq" id="WP_206429748.1">
    <property type="nucleotide sequence ID" value="NZ_CP027753.1"/>
</dbReference>
<dbReference type="EMBL" id="CP027753">
    <property type="protein sequence ID" value="AZE49986.1"/>
    <property type="molecule type" value="Genomic_DNA"/>
</dbReference>
<proteinExistence type="inferred from homology"/>
<name>A0A3G7TUM1_9PSED</name>
<dbReference type="GO" id="GO:0033644">
    <property type="term" value="C:host cell membrane"/>
    <property type="evidence" value="ECO:0007669"/>
    <property type="project" value="UniProtKB-SubCell"/>
</dbReference>
<evidence type="ECO:0000259" key="6">
    <source>
        <dbReference type="Pfam" id="PF04888"/>
    </source>
</evidence>
<evidence type="ECO:0000256" key="5">
    <source>
        <dbReference type="SAM" id="MobiDB-lite"/>
    </source>
</evidence>
<evidence type="ECO:0000256" key="2">
    <source>
        <dbReference type="ARBA" id="ARBA00022870"/>
    </source>
</evidence>
<evidence type="ECO:0000256" key="4">
    <source>
        <dbReference type="ARBA" id="ARBA00035640"/>
    </source>
</evidence>
<feature type="region of interest" description="Disordered" evidence="5">
    <location>
        <begin position="26"/>
        <end position="60"/>
    </location>
</feature>
<comment type="similarity">
    <text evidence="4">Belongs to the SctE/SipB/YopB family.</text>
</comment>
<reference evidence="7 8" key="1">
    <citation type="submission" date="2018-03" db="EMBL/GenBank/DDBJ databases">
        <title>Diversity of phytobeneficial traits revealed by whole-genome analysis of worldwide-isolated phenazine-producing Pseudomonas spp.</title>
        <authorList>
            <person name="Biessy A."/>
            <person name="Novinscak A."/>
            <person name="Blom J."/>
            <person name="Leger G."/>
            <person name="Thomashow L.S."/>
            <person name="Cazorla F.M."/>
            <person name="Josic D."/>
            <person name="Filion M."/>
        </authorList>
    </citation>
    <scope>NUCLEOTIDE SEQUENCE [LARGE SCALE GENOMIC DNA]</scope>
    <source>
        <strain evidence="7 8">B25</strain>
    </source>
</reference>
<dbReference type="InterPro" id="IPR006972">
    <property type="entry name" value="BipB-like_C"/>
</dbReference>
<gene>
    <name evidence="7" type="ORF">C4K04_4322</name>
</gene>
<organism evidence="7 8">
    <name type="scientific">Pseudomonas chlororaphis</name>
    <dbReference type="NCBI Taxonomy" id="587753"/>
    <lineage>
        <taxon>Bacteria</taxon>
        <taxon>Pseudomonadati</taxon>
        <taxon>Pseudomonadota</taxon>
        <taxon>Gammaproteobacteria</taxon>
        <taxon>Pseudomonadales</taxon>
        <taxon>Pseudomonadaceae</taxon>
        <taxon>Pseudomonas</taxon>
    </lineage>
</organism>